<evidence type="ECO:0000256" key="4">
    <source>
        <dbReference type="ARBA" id="ARBA00022679"/>
    </source>
</evidence>
<organism evidence="9 10">
    <name type="scientific">Roseicella aquatilis</name>
    <dbReference type="NCBI Taxonomy" id="2527868"/>
    <lineage>
        <taxon>Bacteria</taxon>
        <taxon>Pseudomonadati</taxon>
        <taxon>Pseudomonadota</taxon>
        <taxon>Alphaproteobacteria</taxon>
        <taxon>Acetobacterales</taxon>
        <taxon>Roseomonadaceae</taxon>
        <taxon>Roseicella</taxon>
    </lineage>
</organism>
<keyword evidence="3" id="KW-0597">Phosphoprotein</keyword>
<dbReference type="PANTHER" id="PTHR41523:SF8">
    <property type="entry name" value="ETHYLENE RESPONSE SENSOR PROTEIN"/>
    <property type="match status" value="1"/>
</dbReference>
<dbReference type="InterPro" id="IPR003594">
    <property type="entry name" value="HATPase_dom"/>
</dbReference>
<dbReference type="PANTHER" id="PTHR41523">
    <property type="entry name" value="TWO-COMPONENT SYSTEM SENSOR PROTEIN"/>
    <property type="match status" value="1"/>
</dbReference>
<keyword evidence="4" id="KW-0808">Transferase</keyword>
<dbReference type="GO" id="GO:0005524">
    <property type="term" value="F:ATP binding"/>
    <property type="evidence" value="ECO:0007669"/>
    <property type="project" value="UniProtKB-KW"/>
</dbReference>
<sequence>MLDLARMALTGGDRDALMTEAMRVAAAITDSDFVKVLERTPEGDFLVTFGRGWNLGEIVGLVHIAAGADALPTGRAAASGSAAHSEASCGSPATRVPGELVAAGIESTLDIPIRGAHAVHGVMQLDSRVAAAVGVRTAERLRDVADLLGLALDASAKQKAEAEMLTKAHALMLREVDHRAANSLAIVASTLALQARVAGAAPASEGLLAAAARVAAIAAVHRQLHRGEAADGDWVDVATLLHGFVAELATMLFGAEGRDRLVFAAEPGVALLVPVARASALCMIAAELATNAAKYAGTAGPVTLWLVAGPGTDISISAEDGGPGFPPGFDPMTSSGLGMRLLHRLAGPGRERITIDRVQGGGARITVRVAESL</sequence>
<dbReference type="InterPro" id="IPR036890">
    <property type="entry name" value="HATPase_C_sf"/>
</dbReference>
<dbReference type="RefSeq" id="WP_132289798.1">
    <property type="nucleotide sequence ID" value="NZ_SKBM01000011.1"/>
</dbReference>
<keyword evidence="10" id="KW-1185">Reference proteome</keyword>
<name>A0A4R4DM06_9PROT</name>
<reference evidence="9 10" key="1">
    <citation type="submission" date="2019-03" db="EMBL/GenBank/DDBJ databases">
        <title>Paracraurococcus aquatilis NE82 genome sequence.</title>
        <authorList>
            <person name="Zhao Y."/>
            <person name="Du Z."/>
        </authorList>
    </citation>
    <scope>NUCLEOTIDE SEQUENCE [LARGE SCALE GENOMIC DNA]</scope>
    <source>
        <strain evidence="9 10">NE82</strain>
    </source>
</reference>
<dbReference type="Gene3D" id="3.30.565.10">
    <property type="entry name" value="Histidine kinase-like ATPase, C-terminal domain"/>
    <property type="match status" value="1"/>
</dbReference>
<dbReference type="AlphaFoldDB" id="A0A4R4DM06"/>
<keyword evidence="7" id="KW-0067">ATP-binding</keyword>
<dbReference type="Pfam" id="PF02518">
    <property type="entry name" value="HATPase_c"/>
    <property type="match status" value="1"/>
</dbReference>
<dbReference type="SMART" id="SM00387">
    <property type="entry name" value="HATPase_c"/>
    <property type="match status" value="1"/>
</dbReference>
<dbReference type="EMBL" id="SKBM01000011">
    <property type="protein sequence ID" value="TCZ61113.1"/>
    <property type="molecule type" value="Genomic_DNA"/>
</dbReference>
<protein>
    <recommendedName>
        <fullName evidence="2">histidine kinase</fullName>
        <ecNumber evidence="2">2.7.13.3</ecNumber>
    </recommendedName>
</protein>
<keyword evidence="5" id="KW-0547">Nucleotide-binding</keyword>
<dbReference type="InterPro" id="IPR029016">
    <property type="entry name" value="GAF-like_dom_sf"/>
</dbReference>
<evidence type="ECO:0000256" key="6">
    <source>
        <dbReference type="ARBA" id="ARBA00022777"/>
    </source>
</evidence>
<dbReference type="GO" id="GO:0004673">
    <property type="term" value="F:protein histidine kinase activity"/>
    <property type="evidence" value="ECO:0007669"/>
    <property type="project" value="UniProtKB-EC"/>
</dbReference>
<evidence type="ECO:0000259" key="8">
    <source>
        <dbReference type="SMART" id="SM00387"/>
    </source>
</evidence>
<evidence type="ECO:0000256" key="5">
    <source>
        <dbReference type="ARBA" id="ARBA00022741"/>
    </source>
</evidence>
<evidence type="ECO:0000256" key="2">
    <source>
        <dbReference type="ARBA" id="ARBA00012438"/>
    </source>
</evidence>
<dbReference type="SUPFAM" id="SSF55874">
    <property type="entry name" value="ATPase domain of HSP90 chaperone/DNA topoisomerase II/histidine kinase"/>
    <property type="match status" value="1"/>
</dbReference>
<proteinExistence type="predicted"/>
<feature type="domain" description="Histidine kinase/HSP90-like ATPase" evidence="8">
    <location>
        <begin position="276"/>
        <end position="373"/>
    </location>
</feature>
<keyword evidence="6 9" id="KW-0418">Kinase</keyword>
<comment type="catalytic activity">
    <reaction evidence="1">
        <text>ATP + protein L-histidine = ADP + protein N-phospho-L-histidine.</text>
        <dbReference type="EC" id="2.7.13.3"/>
    </reaction>
</comment>
<dbReference type="OrthoDB" id="5287260at2"/>
<gene>
    <name evidence="9" type="ORF">EXY23_13365</name>
</gene>
<dbReference type="EC" id="2.7.13.3" evidence="2"/>
<dbReference type="SUPFAM" id="SSF55781">
    <property type="entry name" value="GAF domain-like"/>
    <property type="match status" value="1"/>
</dbReference>
<evidence type="ECO:0000256" key="1">
    <source>
        <dbReference type="ARBA" id="ARBA00000085"/>
    </source>
</evidence>
<evidence type="ECO:0000256" key="3">
    <source>
        <dbReference type="ARBA" id="ARBA00022553"/>
    </source>
</evidence>
<dbReference type="Gene3D" id="3.30.450.40">
    <property type="match status" value="1"/>
</dbReference>
<dbReference type="Pfam" id="PF07568">
    <property type="entry name" value="HisKA_2"/>
    <property type="match status" value="1"/>
</dbReference>
<dbReference type="Proteomes" id="UP000295023">
    <property type="component" value="Unassembled WGS sequence"/>
</dbReference>
<evidence type="ECO:0000256" key="7">
    <source>
        <dbReference type="ARBA" id="ARBA00022840"/>
    </source>
</evidence>
<comment type="caution">
    <text evidence="9">The sequence shown here is derived from an EMBL/GenBank/DDBJ whole genome shotgun (WGS) entry which is preliminary data.</text>
</comment>
<dbReference type="InterPro" id="IPR011495">
    <property type="entry name" value="Sig_transdc_His_kin_sub2_dim/P"/>
</dbReference>
<evidence type="ECO:0000313" key="10">
    <source>
        <dbReference type="Proteomes" id="UP000295023"/>
    </source>
</evidence>
<accession>A0A4R4DM06</accession>
<evidence type="ECO:0000313" key="9">
    <source>
        <dbReference type="EMBL" id="TCZ61113.1"/>
    </source>
</evidence>